<evidence type="ECO:0000313" key="2">
    <source>
        <dbReference type="EMBL" id="TXG77371.1"/>
    </source>
</evidence>
<accession>A0A5C7J796</accession>
<dbReference type="EMBL" id="SSDS01000047">
    <property type="protein sequence ID" value="TXG77371.1"/>
    <property type="molecule type" value="Genomic_DNA"/>
</dbReference>
<gene>
    <name evidence="2" type="ORF">E6Q11_02825</name>
</gene>
<dbReference type="Pfam" id="PF18823">
    <property type="entry name" value="InPase"/>
    <property type="match status" value="1"/>
</dbReference>
<dbReference type="Proteomes" id="UP000321026">
    <property type="component" value="Unassembled WGS sequence"/>
</dbReference>
<comment type="caution">
    <text evidence="2">The sequence shown here is derived from an EMBL/GenBank/DDBJ whole genome shotgun (WGS) entry which is preliminary data.</text>
</comment>
<dbReference type="InterPro" id="IPR041595">
    <property type="entry name" value="Inorganic_Pase"/>
</dbReference>
<proteinExistence type="predicted"/>
<feature type="domain" description="Inorganic pyrophosphatase" evidence="1">
    <location>
        <begin position="2"/>
        <end position="46"/>
    </location>
</feature>
<name>A0A5C7J796_9BACT</name>
<sequence length="72" mass="8442">MFDEEKVMIGFDSKHHAKSVYLQHMGEKYFGGIEGMSIEEFKNRIKREKTSEMIKRIPSISTPIFSKIKFAK</sequence>
<evidence type="ECO:0000259" key="1">
    <source>
        <dbReference type="Pfam" id="PF18823"/>
    </source>
</evidence>
<dbReference type="AlphaFoldDB" id="A0A5C7J796"/>
<evidence type="ECO:0000313" key="3">
    <source>
        <dbReference type="Proteomes" id="UP000321026"/>
    </source>
</evidence>
<protein>
    <recommendedName>
        <fullName evidence="1">Inorganic pyrophosphatase domain-containing protein</fullName>
    </recommendedName>
</protein>
<organism evidence="2 3">
    <name type="scientific">Candidatus Dojkabacteria bacterium</name>
    <dbReference type="NCBI Taxonomy" id="2099670"/>
    <lineage>
        <taxon>Bacteria</taxon>
        <taxon>Candidatus Dojkabacteria</taxon>
    </lineage>
</organism>
<reference evidence="2 3" key="1">
    <citation type="submission" date="2018-09" db="EMBL/GenBank/DDBJ databases">
        <title>Metagenome Assembled Genomes from an Advanced Water Purification Facility.</title>
        <authorList>
            <person name="Stamps B.W."/>
            <person name="Spear J.R."/>
        </authorList>
    </citation>
    <scope>NUCLEOTIDE SEQUENCE [LARGE SCALE GENOMIC DNA]</scope>
    <source>
        <strain evidence="2">Bin_63_2</strain>
    </source>
</reference>